<comment type="caution">
    <text evidence="3">The sequence shown here is derived from an EMBL/GenBank/DDBJ whole genome shotgun (WGS) entry which is preliminary data.</text>
</comment>
<keyword evidence="4" id="KW-1185">Reference proteome</keyword>
<feature type="region of interest" description="Disordered" evidence="1">
    <location>
        <begin position="1"/>
        <end position="20"/>
    </location>
</feature>
<keyword evidence="2" id="KW-0812">Transmembrane</keyword>
<evidence type="ECO:0000313" key="3">
    <source>
        <dbReference type="EMBL" id="MCJ1959794.1"/>
    </source>
</evidence>
<accession>A0ABT0A9C6</accession>
<evidence type="ECO:0008006" key="5">
    <source>
        <dbReference type="Google" id="ProtNLM"/>
    </source>
</evidence>
<proteinExistence type="predicted"/>
<dbReference type="EMBL" id="JALHAT010000003">
    <property type="protein sequence ID" value="MCJ1959794.1"/>
    <property type="molecule type" value="Genomic_DNA"/>
</dbReference>
<protein>
    <recommendedName>
        <fullName evidence="5">DUF883 domain-containing protein</fullName>
    </recommendedName>
</protein>
<keyword evidence="2" id="KW-1133">Transmembrane helix</keyword>
<reference evidence="3" key="1">
    <citation type="submission" date="2022-03" db="EMBL/GenBank/DDBJ databases">
        <title>Identification of a novel bacterium isolated from mangrove sediments.</title>
        <authorList>
            <person name="Pan X."/>
        </authorList>
    </citation>
    <scope>NUCLEOTIDE SEQUENCE</scope>
    <source>
        <strain evidence="3">B2637</strain>
    </source>
</reference>
<name>A0ABT0A9C6_9SPHN</name>
<feature type="compositionally biased region" description="Low complexity" evidence="1">
    <location>
        <begin position="1"/>
        <end position="16"/>
    </location>
</feature>
<organism evidence="3 4">
    <name type="scientific">Novosphingobium mangrovi</name>
    <name type="common">ex Hu et al. 2023</name>
    <dbReference type="NCBI Taxonomy" id="2930094"/>
    <lineage>
        <taxon>Bacteria</taxon>
        <taxon>Pseudomonadati</taxon>
        <taxon>Pseudomonadota</taxon>
        <taxon>Alphaproteobacteria</taxon>
        <taxon>Sphingomonadales</taxon>
        <taxon>Sphingomonadaceae</taxon>
        <taxon>Novosphingobium</taxon>
    </lineage>
</organism>
<sequence length="179" mass="18520">MADSEPTTPATSATSANTGNIVALHSSSKDERPSEKVIGFVKRHPVITVAGGLAVGAAVAALLPRRMTRGAATRAVSIAQTAGTTTLLFGKRAGDEIRLLGHRASDETHAALEGLEERAEHAGDYAAGKLEKLATAALGFASSIARKSGKRIEQAGEATSEGTHKLADFAEDLRKKVGH</sequence>
<dbReference type="Proteomes" id="UP001162802">
    <property type="component" value="Unassembled WGS sequence"/>
</dbReference>
<feature type="transmembrane region" description="Helical" evidence="2">
    <location>
        <begin position="46"/>
        <end position="64"/>
    </location>
</feature>
<evidence type="ECO:0000256" key="1">
    <source>
        <dbReference type="SAM" id="MobiDB-lite"/>
    </source>
</evidence>
<dbReference type="RefSeq" id="WP_243797191.1">
    <property type="nucleotide sequence ID" value="NZ_JALHAT010000003.1"/>
</dbReference>
<evidence type="ECO:0000256" key="2">
    <source>
        <dbReference type="SAM" id="Phobius"/>
    </source>
</evidence>
<gene>
    <name evidence="3" type="ORF">MTR65_03760</name>
</gene>
<keyword evidence="2" id="KW-0472">Membrane</keyword>
<evidence type="ECO:0000313" key="4">
    <source>
        <dbReference type="Proteomes" id="UP001162802"/>
    </source>
</evidence>